<evidence type="ECO:0000313" key="10">
    <source>
        <dbReference type="Proteomes" id="UP000198752"/>
    </source>
</evidence>
<evidence type="ECO:0000256" key="5">
    <source>
        <dbReference type="ARBA" id="ARBA00023004"/>
    </source>
</evidence>
<dbReference type="InterPro" id="IPR027417">
    <property type="entry name" value="P-loop_NTPase"/>
</dbReference>
<feature type="domain" description="AAA+ ATPase" evidence="8">
    <location>
        <begin position="39"/>
        <end position="211"/>
    </location>
</feature>
<evidence type="ECO:0000259" key="8">
    <source>
        <dbReference type="SMART" id="SM00382"/>
    </source>
</evidence>
<evidence type="ECO:0000256" key="2">
    <source>
        <dbReference type="ARBA" id="ARBA00022448"/>
    </source>
</evidence>
<dbReference type="InterPro" id="IPR003959">
    <property type="entry name" value="ATPase_AAA_core"/>
</dbReference>
<sequence>MADILYIKGFRIDHHAPEYKDSYLSTITSLCHLYDFSFHRQVTFFVGENGTGKSTILEALAVNAGFNPEGGSKNFNFATHNTHSNLYSATRVIKGADYPKDGFFLRAESFYNLASNIDEIGDPIFLEQYGGKSLHEQSHGESFLSLMLNRFRGNGLYILDEPEAALSPSKLMTMLVRINELVHQNSQFIIATHSPMLMAYPDADIYLLSDDEVKKTCYEDTEHYIVMRHFLENPQKMLHYLFHE</sequence>
<evidence type="ECO:0000256" key="3">
    <source>
        <dbReference type="ARBA" id="ARBA00022475"/>
    </source>
</evidence>
<dbReference type="GO" id="GO:0016887">
    <property type="term" value="F:ATP hydrolysis activity"/>
    <property type="evidence" value="ECO:0007669"/>
    <property type="project" value="InterPro"/>
</dbReference>
<dbReference type="GO" id="GO:0005886">
    <property type="term" value="C:plasma membrane"/>
    <property type="evidence" value="ECO:0007669"/>
    <property type="project" value="UniProtKB-SubCell"/>
</dbReference>
<dbReference type="InterPro" id="IPR003593">
    <property type="entry name" value="AAA+_ATPase"/>
</dbReference>
<dbReference type="Pfam" id="PF13304">
    <property type="entry name" value="AAA_21"/>
    <property type="match status" value="1"/>
</dbReference>
<dbReference type="Pfam" id="PF13476">
    <property type="entry name" value="AAA_23"/>
    <property type="match status" value="1"/>
</dbReference>
<dbReference type="STRING" id="269670.SAMN02982927_00806"/>
<dbReference type="Proteomes" id="UP000198752">
    <property type="component" value="Unassembled WGS sequence"/>
</dbReference>
<organism evidence="9 10">
    <name type="scientific">Sporolactobacillus nakayamae</name>
    <dbReference type="NCBI Taxonomy" id="269670"/>
    <lineage>
        <taxon>Bacteria</taxon>
        <taxon>Bacillati</taxon>
        <taxon>Bacillota</taxon>
        <taxon>Bacilli</taxon>
        <taxon>Bacillales</taxon>
        <taxon>Sporolactobacillaceae</taxon>
        <taxon>Sporolactobacillus</taxon>
    </lineage>
</organism>
<keyword evidence="4" id="KW-0410">Iron transport</keyword>
<dbReference type="GO" id="GO:0006302">
    <property type="term" value="P:double-strand break repair"/>
    <property type="evidence" value="ECO:0007669"/>
    <property type="project" value="InterPro"/>
</dbReference>
<dbReference type="EMBL" id="FOOY01000005">
    <property type="protein sequence ID" value="SFG15309.1"/>
    <property type="molecule type" value="Genomic_DNA"/>
</dbReference>
<keyword evidence="10" id="KW-1185">Reference proteome</keyword>
<dbReference type="PANTHER" id="PTHR42771:SF2">
    <property type="entry name" value="IRON(3+)-HYDROXAMATE IMPORT ATP-BINDING PROTEIN FHUC"/>
    <property type="match status" value="1"/>
</dbReference>
<evidence type="ECO:0000256" key="6">
    <source>
        <dbReference type="ARBA" id="ARBA00023065"/>
    </source>
</evidence>
<keyword evidence="3" id="KW-1003">Cell membrane</keyword>
<keyword evidence="7" id="KW-0472">Membrane</keyword>
<dbReference type="SMART" id="SM00382">
    <property type="entry name" value="AAA"/>
    <property type="match status" value="1"/>
</dbReference>
<evidence type="ECO:0000256" key="7">
    <source>
        <dbReference type="ARBA" id="ARBA00023136"/>
    </source>
</evidence>
<keyword evidence="5" id="KW-0408">Iron</keyword>
<name>A0A1I2PJN0_9BACL</name>
<dbReference type="RefSeq" id="WP_093670314.1">
    <property type="nucleotide sequence ID" value="NZ_FOOY01000005.1"/>
</dbReference>
<dbReference type="InterPro" id="IPR038729">
    <property type="entry name" value="Rad50/SbcC_AAA"/>
</dbReference>
<evidence type="ECO:0000256" key="4">
    <source>
        <dbReference type="ARBA" id="ARBA00022496"/>
    </source>
</evidence>
<reference evidence="10" key="1">
    <citation type="submission" date="2016-10" db="EMBL/GenBank/DDBJ databases">
        <authorList>
            <person name="Varghese N."/>
            <person name="Submissions S."/>
        </authorList>
    </citation>
    <scope>NUCLEOTIDE SEQUENCE [LARGE SCALE GENOMIC DNA]</scope>
    <source>
        <strain evidence="10">ATCC 700379</strain>
    </source>
</reference>
<dbReference type="PANTHER" id="PTHR42771">
    <property type="entry name" value="IRON(3+)-HYDROXAMATE IMPORT ATP-BINDING PROTEIN FHUC"/>
    <property type="match status" value="1"/>
</dbReference>
<proteinExistence type="predicted"/>
<dbReference type="InterPro" id="IPR051535">
    <property type="entry name" value="Siderophore_ABC-ATPase"/>
</dbReference>
<dbReference type="GO" id="GO:0005524">
    <property type="term" value="F:ATP binding"/>
    <property type="evidence" value="ECO:0007669"/>
    <property type="project" value="InterPro"/>
</dbReference>
<dbReference type="AlphaFoldDB" id="A0A1I2PJN0"/>
<keyword evidence="6" id="KW-0406">Ion transport</keyword>
<dbReference type="OrthoDB" id="9784297at2"/>
<dbReference type="Gene3D" id="3.40.50.300">
    <property type="entry name" value="P-loop containing nucleotide triphosphate hydrolases"/>
    <property type="match status" value="2"/>
</dbReference>
<comment type="subcellular location">
    <subcellularLocation>
        <location evidence="1">Cell membrane</location>
        <topology evidence="1">Peripheral membrane protein</topology>
    </subcellularLocation>
</comment>
<keyword evidence="2" id="KW-0813">Transport</keyword>
<evidence type="ECO:0000256" key="1">
    <source>
        <dbReference type="ARBA" id="ARBA00004202"/>
    </source>
</evidence>
<dbReference type="GO" id="GO:0006826">
    <property type="term" value="P:iron ion transport"/>
    <property type="evidence" value="ECO:0007669"/>
    <property type="project" value="UniProtKB-KW"/>
</dbReference>
<accession>A0A1I2PJN0</accession>
<gene>
    <name evidence="9" type="ORF">SAMN02982927_00806</name>
</gene>
<dbReference type="SUPFAM" id="SSF52540">
    <property type="entry name" value="P-loop containing nucleoside triphosphate hydrolases"/>
    <property type="match status" value="1"/>
</dbReference>
<evidence type="ECO:0000313" key="9">
    <source>
        <dbReference type="EMBL" id="SFG15309.1"/>
    </source>
</evidence>
<protein>
    <submittedName>
        <fullName evidence="9">Predicted ATPase</fullName>
    </submittedName>
</protein>